<evidence type="ECO:0000313" key="2">
    <source>
        <dbReference type="EMBL" id="TMW67750.1"/>
    </source>
</evidence>
<comment type="caution">
    <text evidence="2">The sequence shown here is derived from an EMBL/GenBank/DDBJ whole genome shotgun (WGS) entry which is preliminary data.</text>
</comment>
<gene>
    <name evidence="2" type="ORF">Poli38472_007422</name>
</gene>
<keyword evidence="3" id="KW-1185">Reference proteome</keyword>
<keyword evidence="1" id="KW-0472">Membrane</keyword>
<feature type="transmembrane region" description="Helical" evidence="1">
    <location>
        <begin position="6"/>
        <end position="22"/>
    </location>
</feature>
<keyword evidence="1" id="KW-1133">Transmembrane helix</keyword>
<dbReference type="OrthoDB" id="163200at2759"/>
<accession>A0A8K1CQM8</accession>
<name>A0A8K1CQM8_PYTOL</name>
<evidence type="ECO:0000256" key="1">
    <source>
        <dbReference type="SAM" id="Phobius"/>
    </source>
</evidence>
<reference evidence="2" key="1">
    <citation type="submission" date="2019-03" db="EMBL/GenBank/DDBJ databases">
        <title>Long read genome sequence of the mycoparasitic Pythium oligandrum ATCC 38472 isolated from sugarbeet rhizosphere.</title>
        <authorList>
            <person name="Gaulin E."/>
        </authorList>
    </citation>
    <scope>NUCLEOTIDE SEQUENCE</scope>
    <source>
        <strain evidence="2">ATCC 38472_TT</strain>
    </source>
</reference>
<keyword evidence="1" id="KW-0812">Transmembrane</keyword>
<evidence type="ECO:0000313" key="3">
    <source>
        <dbReference type="Proteomes" id="UP000794436"/>
    </source>
</evidence>
<feature type="transmembrane region" description="Helical" evidence="1">
    <location>
        <begin position="59"/>
        <end position="79"/>
    </location>
</feature>
<feature type="transmembrane region" description="Helical" evidence="1">
    <location>
        <begin position="91"/>
        <end position="111"/>
    </location>
</feature>
<sequence length="173" mass="19485">MFGMSVFVPLAVLAYGSYQVFFPEVNLDVQTSPVLNVSAQIVKAAMMGALTFFVKQVRLFLGVALAGNLHLLFLVLRFELCSTWHLKYSKVLIYAVSSWSALCALLSTFLSEADRDSIPLYTMHAGWALQTLAYFYAVRRRHQQKKAQLKSGLFVTRHVQSRQQPAELVVAKH</sequence>
<feature type="transmembrane region" description="Helical" evidence="1">
    <location>
        <begin position="117"/>
        <end position="137"/>
    </location>
</feature>
<organism evidence="2 3">
    <name type="scientific">Pythium oligandrum</name>
    <name type="common">Mycoparasitic fungus</name>
    <dbReference type="NCBI Taxonomy" id="41045"/>
    <lineage>
        <taxon>Eukaryota</taxon>
        <taxon>Sar</taxon>
        <taxon>Stramenopiles</taxon>
        <taxon>Oomycota</taxon>
        <taxon>Peronosporomycetes</taxon>
        <taxon>Pythiales</taxon>
        <taxon>Pythiaceae</taxon>
        <taxon>Pythium</taxon>
    </lineage>
</organism>
<dbReference type="AlphaFoldDB" id="A0A8K1CQM8"/>
<proteinExistence type="predicted"/>
<dbReference type="EMBL" id="SPLM01000003">
    <property type="protein sequence ID" value="TMW67750.1"/>
    <property type="molecule type" value="Genomic_DNA"/>
</dbReference>
<dbReference type="Proteomes" id="UP000794436">
    <property type="component" value="Unassembled WGS sequence"/>
</dbReference>
<protein>
    <submittedName>
        <fullName evidence="2">Uncharacterized protein</fullName>
    </submittedName>
</protein>